<feature type="chain" id="PRO_5035867055" description="Outer membrane protein beta-barrel domain-containing protein" evidence="2">
    <location>
        <begin position="24"/>
        <end position="271"/>
    </location>
</feature>
<evidence type="ECO:0000256" key="1">
    <source>
        <dbReference type="SAM" id="MobiDB-lite"/>
    </source>
</evidence>
<sequence length="271" mass="29739">MKRILITLALVGAGMAAAPAALAQTDTTRTTQKPQLNTAPPGSAPRPAQPTQRPAVPVPAPPPVDEPLPAQRNPNSPSGLEFPKGSRASEQPKPLKKYFLYTNVGLGYSSYAGQGQFNVSLAPAIGYRVNEKFSIGPGVSYSYNSLSYSEDYRNYMRTLAQVEYPKRVLSNNVGVKVFAQYMVVGSFFAHLEYEVTRTMLKAEYDTQTSQLNRTLNTPLAGAGYRSMLGDRMAADIVVLYNFNDGIDSQGFRTSPYGQPEIRFNFLYNLSK</sequence>
<accession>A0A8T9Q098</accession>
<proteinExistence type="predicted"/>
<dbReference type="Proteomes" id="UP000831796">
    <property type="component" value="Chromosome"/>
</dbReference>
<keyword evidence="2" id="KW-0732">Signal</keyword>
<gene>
    <name evidence="3" type="ORF">MUN79_19130</name>
</gene>
<dbReference type="RefSeq" id="WP_244674205.1">
    <property type="nucleotide sequence ID" value="NZ_CP095046.1"/>
</dbReference>
<dbReference type="AlphaFoldDB" id="A0A8T9Q098"/>
<dbReference type="EMBL" id="CP095046">
    <property type="protein sequence ID" value="UOQ70787.1"/>
    <property type="molecule type" value="Genomic_DNA"/>
</dbReference>
<organism evidence="3 4">
    <name type="scientific">Hymenobacter cellulosilyticus</name>
    <dbReference type="NCBI Taxonomy" id="2932248"/>
    <lineage>
        <taxon>Bacteria</taxon>
        <taxon>Pseudomonadati</taxon>
        <taxon>Bacteroidota</taxon>
        <taxon>Cytophagia</taxon>
        <taxon>Cytophagales</taxon>
        <taxon>Hymenobacteraceae</taxon>
        <taxon>Hymenobacter</taxon>
    </lineage>
</organism>
<evidence type="ECO:0000313" key="4">
    <source>
        <dbReference type="Proteomes" id="UP000831796"/>
    </source>
</evidence>
<feature type="compositionally biased region" description="Pro residues" evidence="1">
    <location>
        <begin position="56"/>
        <end position="66"/>
    </location>
</feature>
<name>A0A8T9Q098_9BACT</name>
<dbReference type="KEGG" id="hcu:MUN79_19130"/>
<reference evidence="3" key="1">
    <citation type="submission" date="2022-04" db="EMBL/GenBank/DDBJ databases">
        <title>Hymenobacter sp. isolated from the air.</title>
        <authorList>
            <person name="Won M."/>
            <person name="Lee C.-M."/>
            <person name="Woen H.-Y."/>
            <person name="Kwon S.-W."/>
        </authorList>
    </citation>
    <scope>NUCLEOTIDE SEQUENCE</scope>
    <source>
        <strain evidence="3">5116S-3</strain>
    </source>
</reference>
<feature type="compositionally biased region" description="Polar residues" evidence="1">
    <location>
        <begin position="24"/>
        <end position="40"/>
    </location>
</feature>
<keyword evidence="4" id="KW-1185">Reference proteome</keyword>
<feature type="region of interest" description="Disordered" evidence="1">
    <location>
        <begin position="23"/>
        <end position="90"/>
    </location>
</feature>
<evidence type="ECO:0000313" key="3">
    <source>
        <dbReference type="EMBL" id="UOQ70787.1"/>
    </source>
</evidence>
<protein>
    <recommendedName>
        <fullName evidence="5">Outer membrane protein beta-barrel domain-containing protein</fullName>
    </recommendedName>
</protein>
<dbReference type="Gene3D" id="2.40.160.60">
    <property type="entry name" value="Outer membrane protein transport protein (OMPP1/FadL/TodX)"/>
    <property type="match status" value="1"/>
</dbReference>
<evidence type="ECO:0008006" key="5">
    <source>
        <dbReference type="Google" id="ProtNLM"/>
    </source>
</evidence>
<evidence type="ECO:0000256" key="2">
    <source>
        <dbReference type="SAM" id="SignalP"/>
    </source>
</evidence>
<feature type="signal peptide" evidence="2">
    <location>
        <begin position="1"/>
        <end position="23"/>
    </location>
</feature>